<dbReference type="RefSeq" id="WP_183774261.1">
    <property type="nucleotide sequence ID" value="NZ_JACIDK010000004.1"/>
</dbReference>
<keyword evidence="1" id="KW-0732">Signal</keyword>
<dbReference type="AlphaFoldDB" id="A0A840A3N6"/>
<protein>
    <submittedName>
        <fullName evidence="2">Ribosomal protein L12E/L44/L45/RPP1/RPP2</fullName>
    </submittedName>
</protein>
<feature type="signal peptide" evidence="1">
    <location>
        <begin position="1"/>
        <end position="22"/>
    </location>
</feature>
<reference evidence="2 3" key="1">
    <citation type="submission" date="2020-08" db="EMBL/GenBank/DDBJ databases">
        <title>Genomic Encyclopedia of Type Strains, Phase IV (KMG-IV): sequencing the most valuable type-strain genomes for metagenomic binning, comparative biology and taxonomic classification.</title>
        <authorList>
            <person name="Goeker M."/>
        </authorList>
    </citation>
    <scope>NUCLEOTIDE SEQUENCE [LARGE SCALE GENOMIC DNA]</scope>
    <source>
        <strain evidence="2 3">DSM 21793</strain>
    </source>
</reference>
<sequence length="74" mass="7349">MRNLIAPAAIALSLIAGSAAFAATPAPAAPAKTAMTAAKPTPAAKKAECEKAWNSQKTHTGDKAAFVKACVAKG</sequence>
<accession>A0A840A3N6</accession>
<dbReference type="Proteomes" id="UP000530564">
    <property type="component" value="Unassembled WGS sequence"/>
</dbReference>
<feature type="chain" id="PRO_5032632886" evidence="1">
    <location>
        <begin position="23"/>
        <end position="74"/>
    </location>
</feature>
<evidence type="ECO:0000256" key="1">
    <source>
        <dbReference type="SAM" id="SignalP"/>
    </source>
</evidence>
<keyword evidence="3" id="KW-1185">Reference proteome</keyword>
<gene>
    <name evidence="2" type="ORF">GGQ61_003016</name>
</gene>
<keyword evidence="2" id="KW-0687">Ribonucleoprotein</keyword>
<dbReference type="EMBL" id="JACIDK010000004">
    <property type="protein sequence ID" value="MBB3892283.1"/>
    <property type="molecule type" value="Genomic_DNA"/>
</dbReference>
<dbReference type="GO" id="GO:0005840">
    <property type="term" value="C:ribosome"/>
    <property type="evidence" value="ECO:0007669"/>
    <property type="project" value="UniProtKB-KW"/>
</dbReference>
<evidence type="ECO:0000313" key="3">
    <source>
        <dbReference type="Proteomes" id="UP000530564"/>
    </source>
</evidence>
<name>A0A840A3N6_9CAUL</name>
<organism evidence="2 3">
    <name type="scientific">Phenylobacterium haematophilum</name>
    <dbReference type="NCBI Taxonomy" id="98513"/>
    <lineage>
        <taxon>Bacteria</taxon>
        <taxon>Pseudomonadati</taxon>
        <taxon>Pseudomonadota</taxon>
        <taxon>Alphaproteobacteria</taxon>
        <taxon>Caulobacterales</taxon>
        <taxon>Caulobacteraceae</taxon>
        <taxon>Phenylobacterium</taxon>
    </lineage>
</organism>
<evidence type="ECO:0000313" key="2">
    <source>
        <dbReference type="EMBL" id="MBB3892283.1"/>
    </source>
</evidence>
<keyword evidence="2" id="KW-0689">Ribosomal protein</keyword>
<comment type="caution">
    <text evidence="2">The sequence shown here is derived from an EMBL/GenBank/DDBJ whole genome shotgun (WGS) entry which is preliminary data.</text>
</comment>
<proteinExistence type="predicted"/>